<comment type="caution">
    <text evidence="2">The sequence shown here is derived from an EMBL/GenBank/DDBJ whole genome shotgun (WGS) entry which is preliminary data.</text>
</comment>
<keyword evidence="1" id="KW-0472">Membrane</keyword>
<feature type="transmembrane region" description="Helical" evidence="1">
    <location>
        <begin position="245"/>
        <end position="270"/>
    </location>
</feature>
<feature type="transmembrane region" description="Helical" evidence="1">
    <location>
        <begin position="212"/>
        <end position="233"/>
    </location>
</feature>
<organism evidence="2 3">
    <name type="scientific">Nepenthes gracilis</name>
    <name type="common">Slender pitcher plant</name>
    <dbReference type="NCBI Taxonomy" id="150966"/>
    <lineage>
        <taxon>Eukaryota</taxon>
        <taxon>Viridiplantae</taxon>
        <taxon>Streptophyta</taxon>
        <taxon>Embryophyta</taxon>
        <taxon>Tracheophyta</taxon>
        <taxon>Spermatophyta</taxon>
        <taxon>Magnoliopsida</taxon>
        <taxon>eudicotyledons</taxon>
        <taxon>Gunneridae</taxon>
        <taxon>Pentapetalae</taxon>
        <taxon>Caryophyllales</taxon>
        <taxon>Nepenthaceae</taxon>
        <taxon>Nepenthes</taxon>
    </lineage>
</organism>
<keyword evidence="1" id="KW-1133">Transmembrane helix</keyword>
<accession>A0AAD3TED4</accession>
<feature type="transmembrane region" description="Helical" evidence="1">
    <location>
        <begin position="282"/>
        <end position="301"/>
    </location>
</feature>
<sequence length="331" mass="38392">MAKSEEIVGLEYWLKWQVPVCALIIVIPFVISLISIKRRKSTADPLNNNDLWLPCWRKLNPIWLLIYRALAFLCMAWLLYEMIAFAGFLAFYFYTQWTFALVMVYFAVGTIISAQGYLRYLQLTIEVGEKDKFLNSESEERKTTATVSFMARDKGINGLQKHDNWDESSERTGLLGRFMHIIYQISAGAVMLTDLVFWCILVPLLAGKEFEVTLLIGSIHSMNAVFLLIDSVLNSVPFEWFGFTYFVLWSALYVIFQWVLHACCLTWWPYPFLELSTSLAPLWYLGLALIHIPCYGLYILIMKAKAYIFSRQPPYALLRSHKQILHRKKAA</sequence>
<keyword evidence="3" id="KW-1185">Reference proteome</keyword>
<dbReference type="AlphaFoldDB" id="A0AAD3TED4"/>
<gene>
    <name evidence="2" type="ORF">Nepgr_029858</name>
</gene>
<dbReference type="Proteomes" id="UP001279734">
    <property type="component" value="Unassembled WGS sequence"/>
</dbReference>
<feature type="transmembrane region" description="Helical" evidence="1">
    <location>
        <begin position="16"/>
        <end position="36"/>
    </location>
</feature>
<reference evidence="2" key="1">
    <citation type="submission" date="2023-05" db="EMBL/GenBank/DDBJ databases">
        <title>Nepenthes gracilis genome sequencing.</title>
        <authorList>
            <person name="Fukushima K."/>
        </authorList>
    </citation>
    <scope>NUCLEOTIDE SEQUENCE</scope>
    <source>
        <strain evidence="2">SING2019-196</strain>
    </source>
</reference>
<dbReference type="PANTHER" id="PTHR12242">
    <property type="entry name" value="OS02G0130600 PROTEIN-RELATED"/>
    <property type="match status" value="1"/>
</dbReference>
<proteinExistence type="predicted"/>
<evidence type="ECO:0000313" key="3">
    <source>
        <dbReference type="Proteomes" id="UP001279734"/>
    </source>
</evidence>
<protein>
    <submittedName>
        <fullName evidence="2">Uncharacterized protein</fullName>
    </submittedName>
</protein>
<name>A0AAD3TED4_NEPGR</name>
<dbReference type="GO" id="GO:0016020">
    <property type="term" value="C:membrane"/>
    <property type="evidence" value="ECO:0007669"/>
    <property type="project" value="TreeGrafter"/>
</dbReference>
<dbReference type="PANTHER" id="PTHR12242:SF38">
    <property type="entry name" value="TRANSMEMBRANE PROTEIN"/>
    <property type="match status" value="1"/>
</dbReference>
<evidence type="ECO:0000313" key="2">
    <source>
        <dbReference type="EMBL" id="GMH28015.1"/>
    </source>
</evidence>
<dbReference type="EMBL" id="BSYO01000033">
    <property type="protein sequence ID" value="GMH28015.1"/>
    <property type="molecule type" value="Genomic_DNA"/>
</dbReference>
<evidence type="ECO:0000256" key="1">
    <source>
        <dbReference type="SAM" id="Phobius"/>
    </source>
</evidence>
<feature type="transmembrane region" description="Helical" evidence="1">
    <location>
        <begin position="65"/>
        <end position="93"/>
    </location>
</feature>
<keyword evidence="1" id="KW-0812">Transmembrane</keyword>
<feature type="transmembrane region" description="Helical" evidence="1">
    <location>
        <begin position="99"/>
        <end position="118"/>
    </location>
</feature>
<feature type="transmembrane region" description="Helical" evidence="1">
    <location>
        <begin position="181"/>
        <end position="206"/>
    </location>
</feature>